<gene>
    <name evidence="1" type="ORF">PTZ04_16800</name>
</gene>
<comment type="caution">
    <text evidence="1">The sequence shown here is derived from an EMBL/GenBank/DDBJ whole genome shotgun (WGS) entry which is preliminary data.</text>
</comment>
<dbReference type="EMBL" id="JAQSVD010000011">
    <property type="protein sequence ID" value="MDE1471920.1"/>
    <property type="molecule type" value="Genomic_DNA"/>
</dbReference>
<evidence type="ECO:0000313" key="1">
    <source>
        <dbReference type="EMBL" id="MDE1471920.1"/>
    </source>
</evidence>
<evidence type="ECO:0000313" key="2">
    <source>
        <dbReference type="Proteomes" id="UP001215087"/>
    </source>
</evidence>
<dbReference type="RefSeq" id="WP_227208616.1">
    <property type="nucleotide sequence ID" value="NZ_JAJCLO010000013.1"/>
</dbReference>
<sequence>MKALVITVPDGFKTAVVTVTCEGAEGKIDLETKSTRGQDTNWTLDFSDVGATQKSNKVTFEDYFRTVFPEYDESRGPVSEYCAADFFNITCPSIACETCWQREYSQNIQREDR</sequence>
<name>A0ABT5UVE4_EUBLI</name>
<keyword evidence="2" id="KW-1185">Reference proteome</keyword>
<protein>
    <submittedName>
        <fullName evidence="1">Uncharacterized protein</fullName>
    </submittedName>
</protein>
<proteinExistence type="predicted"/>
<organism evidence="1 2">
    <name type="scientific">Eubacterium limosum</name>
    <dbReference type="NCBI Taxonomy" id="1736"/>
    <lineage>
        <taxon>Bacteria</taxon>
        <taxon>Bacillati</taxon>
        <taxon>Bacillota</taxon>
        <taxon>Clostridia</taxon>
        <taxon>Eubacteriales</taxon>
        <taxon>Eubacteriaceae</taxon>
        <taxon>Eubacterium</taxon>
    </lineage>
</organism>
<dbReference type="Proteomes" id="UP001215087">
    <property type="component" value="Unassembled WGS sequence"/>
</dbReference>
<reference evidence="1 2" key="1">
    <citation type="submission" date="2023-02" db="EMBL/GenBank/DDBJ databases">
        <title>Comparative genome analysis of Eubacterium limosum species.</title>
        <authorList>
            <person name="Bak J.E."/>
        </authorList>
    </citation>
    <scope>NUCLEOTIDE SEQUENCE [LARGE SCALE GENOMIC DNA]</scope>
    <source>
        <strain evidence="1 2">KGMB01548</strain>
    </source>
</reference>
<accession>A0ABT5UVE4</accession>